<dbReference type="EMBL" id="AEDD01000014">
    <property type="protein sequence ID" value="EFM08658.1"/>
    <property type="molecule type" value="Genomic_DNA"/>
</dbReference>
<dbReference type="InterPro" id="IPR051465">
    <property type="entry name" value="Cell_Envelope_Struct_Comp"/>
</dbReference>
<dbReference type="STRING" id="717606.PaecuDRAFT_4452"/>
<dbReference type="RefSeq" id="WP_006040435.1">
    <property type="nucleotide sequence ID" value="NZ_AEDD01000014.1"/>
</dbReference>
<dbReference type="OrthoDB" id="9804686at2"/>
<dbReference type="Proteomes" id="UP000005387">
    <property type="component" value="Unassembled WGS sequence"/>
</dbReference>
<keyword evidence="2" id="KW-0732">Signal</keyword>
<evidence type="ECO:0000313" key="4">
    <source>
        <dbReference type="EMBL" id="EFM08658.1"/>
    </source>
</evidence>
<keyword evidence="5" id="KW-1185">Reference proteome</keyword>
<evidence type="ECO:0000313" key="5">
    <source>
        <dbReference type="Proteomes" id="UP000005387"/>
    </source>
</evidence>
<sequence>MKRIIMLMLAVTLVTGVSAFPMKGASAYAASTSSASELKDISKHWAKVSIEKLVAQGIVSGYEDGTYKPDKVVSREEFLSLVIRAKKYALADVTNQPFADVATGRWSAPFIQSALQANVIAQKDYGAKFQPAGIINRVEMAGMLAHALQLDDASNASFKDAASFASKKGMVAAVANAGLITGYPDGTFKPSGQLTRAEAAAVIVRLMDFKRDDKDYVTYSDKVNEQTESSPITGYLASDNKVTIGNAQAESIKAGQIILLAPSKTYPFGAAKRVESVSVNGNQTVLATTEPELEDVLRELDVTKDVPMTASQFEINPQYVGQGISYSLPSPKAEAGQPFGLSDRVKVNVSTDNGLKISFEDMEIDLDDQPIKLEGSMTMRDPVFHSDVKWGLFGLKRFNSSMSYTLENELTISVPVDGGEGSIKGGAAIVESNGAAGGAGVVAKAKRIGTHDQPHKLTLGKLTVPVYGPLGVVVEVHLVIEGDMTVGLTFKVEAEAVRTIGLEYTKPGFMLKDEVTNADVDSELTADAEIGLHAGAGVGILLGLFNYGLGGVEGEAGLAGEAGAHLNVTDPTQSCYDFKLETYAKANAVLDFPKFFFIDDITYTLAEKRWPIWEKSNCKPVENAGTQDKPSQEEDPSKTDSGAAKPDDGSSKTSPAGESKTVFVPAAGNPLKGNWTATGITAKQGGTLQIEAVGTGDYNAHNYYLTDPDGRQLDINTLEDIGVKMDGNAVFSSYPIGALVGVIRKADGTLSEPFMLGKHVTAQAPATGELLLAYNDAATVGDDGFLNNSGGYTVQVTIK</sequence>
<dbReference type="AlphaFoldDB" id="E0IFU7"/>
<dbReference type="PROSITE" id="PS51272">
    <property type="entry name" value="SLH"/>
    <property type="match status" value="3"/>
</dbReference>
<feature type="chain" id="PRO_5039712032" evidence="2">
    <location>
        <begin position="20"/>
        <end position="799"/>
    </location>
</feature>
<organism evidence="4 5">
    <name type="scientific">Paenibacillus curdlanolyticus YK9</name>
    <dbReference type="NCBI Taxonomy" id="717606"/>
    <lineage>
        <taxon>Bacteria</taxon>
        <taxon>Bacillati</taxon>
        <taxon>Bacillota</taxon>
        <taxon>Bacilli</taxon>
        <taxon>Bacillales</taxon>
        <taxon>Paenibacillaceae</taxon>
        <taxon>Paenibacillus</taxon>
    </lineage>
</organism>
<feature type="region of interest" description="Disordered" evidence="1">
    <location>
        <begin position="619"/>
        <end position="667"/>
    </location>
</feature>
<feature type="domain" description="SLH" evidence="3">
    <location>
        <begin position="33"/>
        <end position="96"/>
    </location>
</feature>
<name>E0IFU7_9BACL</name>
<dbReference type="eggNOG" id="COG4193">
    <property type="taxonomic scope" value="Bacteria"/>
</dbReference>
<gene>
    <name evidence="4" type="ORF">PaecuDRAFT_4452</name>
</gene>
<evidence type="ECO:0000259" key="3">
    <source>
        <dbReference type="PROSITE" id="PS51272"/>
    </source>
</evidence>
<dbReference type="PANTHER" id="PTHR43308">
    <property type="entry name" value="OUTER MEMBRANE PROTEIN ALPHA-RELATED"/>
    <property type="match status" value="1"/>
</dbReference>
<accession>E0IFU7</accession>
<evidence type="ECO:0000256" key="2">
    <source>
        <dbReference type="SAM" id="SignalP"/>
    </source>
</evidence>
<reference evidence="4 5" key="1">
    <citation type="submission" date="2010-07" db="EMBL/GenBank/DDBJ databases">
        <title>The draft genome of Paenibacillus curdlanolyticus YK9.</title>
        <authorList>
            <consortium name="US DOE Joint Genome Institute (JGI-PGF)"/>
            <person name="Lucas S."/>
            <person name="Copeland A."/>
            <person name="Lapidus A."/>
            <person name="Cheng J.-F."/>
            <person name="Bruce D."/>
            <person name="Goodwin L."/>
            <person name="Pitluck S."/>
            <person name="Land M.L."/>
            <person name="Hauser L."/>
            <person name="Chang Y.-J."/>
            <person name="Jeffries C."/>
            <person name="Anderson I.J."/>
            <person name="Johnson E."/>
            <person name="Loganathan U."/>
            <person name="Mulhopadhyay B."/>
            <person name="Kyrpides N."/>
            <person name="Woyke T.J."/>
        </authorList>
    </citation>
    <scope>NUCLEOTIDE SEQUENCE [LARGE SCALE GENOMIC DNA]</scope>
    <source>
        <strain evidence="4 5">YK9</strain>
    </source>
</reference>
<evidence type="ECO:0000256" key="1">
    <source>
        <dbReference type="SAM" id="MobiDB-lite"/>
    </source>
</evidence>
<feature type="domain" description="SLH" evidence="3">
    <location>
        <begin position="98"/>
        <end position="152"/>
    </location>
</feature>
<proteinExistence type="predicted"/>
<protein>
    <submittedName>
        <fullName evidence="4">S-layer domain protein</fullName>
    </submittedName>
</protein>
<dbReference type="Gene3D" id="2.60.120.430">
    <property type="entry name" value="Galactose-binding lectin"/>
    <property type="match status" value="1"/>
</dbReference>
<feature type="signal peptide" evidence="2">
    <location>
        <begin position="1"/>
        <end position="19"/>
    </location>
</feature>
<feature type="domain" description="SLH" evidence="3">
    <location>
        <begin position="153"/>
        <end position="217"/>
    </location>
</feature>
<dbReference type="PANTHER" id="PTHR43308:SF5">
    <property type="entry name" value="S-LAYER PROTEIN _ PEPTIDOGLYCAN ENDO-BETA-N-ACETYLGLUCOSAMINIDASE"/>
    <property type="match status" value="1"/>
</dbReference>
<dbReference type="Pfam" id="PF00395">
    <property type="entry name" value="SLH"/>
    <property type="match status" value="2"/>
</dbReference>
<dbReference type="InterPro" id="IPR001119">
    <property type="entry name" value="SLH_dom"/>
</dbReference>